<dbReference type="Proteomes" id="UP001364224">
    <property type="component" value="Unassembled WGS sequence"/>
</dbReference>
<comment type="caution">
    <text evidence="1">The sequence shown here is derived from an EMBL/GenBank/DDBJ whole genome shotgun (WGS) entry which is preliminary data.</text>
</comment>
<protein>
    <submittedName>
        <fullName evidence="1">Septal ring factor EnvC (AmiA/AmiB activator)</fullName>
    </submittedName>
</protein>
<dbReference type="EMBL" id="JAZHRV010000001">
    <property type="protein sequence ID" value="MEH2554604.1"/>
    <property type="molecule type" value="Genomic_DNA"/>
</dbReference>
<proteinExistence type="predicted"/>
<dbReference type="RefSeq" id="WP_275186094.1">
    <property type="nucleotide sequence ID" value="NZ_JAZHRV010000001.1"/>
</dbReference>
<gene>
    <name evidence="1" type="ORF">V1286_002133</name>
</gene>
<organism evidence="1 2">
    <name type="scientific">Bradyrhizobium algeriense</name>
    <dbReference type="NCBI Taxonomy" id="634784"/>
    <lineage>
        <taxon>Bacteria</taxon>
        <taxon>Pseudomonadati</taxon>
        <taxon>Pseudomonadota</taxon>
        <taxon>Alphaproteobacteria</taxon>
        <taxon>Hyphomicrobiales</taxon>
        <taxon>Nitrobacteraceae</taxon>
        <taxon>Bradyrhizobium</taxon>
    </lineage>
</organism>
<accession>A0ABU8B8R8</accession>
<evidence type="ECO:0000313" key="1">
    <source>
        <dbReference type="EMBL" id="MEH2554604.1"/>
    </source>
</evidence>
<evidence type="ECO:0000313" key="2">
    <source>
        <dbReference type="Proteomes" id="UP001364224"/>
    </source>
</evidence>
<keyword evidence="2" id="KW-1185">Reference proteome</keyword>
<sequence length="91" mass="10470">MTKPRPRTGNLLAMRAETGEKVDKIPAARFPVQHEIQQLQKELSDFNERIIELENEGHRGHAMEVLKAKAIDFARQIDELRCLLVEPLPKD</sequence>
<name>A0ABU8B8R8_9BRAD</name>
<reference evidence="1 2" key="1">
    <citation type="submission" date="2024-02" db="EMBL/GenBank/DDBJ databases">
        <title>Adaptive strategies in a cosmopolitan and abundant soil bacterium.</title>
        <authorList>
            <person name="Carini P."/>
        </authorList>
    </citation>
    <scope>NUCLEOTIDE SEQUENCE [LARGE SCALE GENOMIC DNA]</scope>
    <source>
        <strain evidence="1 2">AZCC 1608</strain>
    </source>
</reference>